<dbReference type="PANTHER" id="PTHR43833">
    <property type="entry name" value="POTASSIUM CHANNEL PROTEIN 2-RELATED-RELATED"/>
    <property type="match status" value="1"/>
</dbReference>
<dbReference type="InterPro" id="IPR050721">
    <property type="entry name" value="Trk_Ktr_HKT_K-transport"/>
</dbReference>
<protein>
    <submittedName>
        <fullName evidence="2">TrkA family potassium uptake protein</fullName>
    </submittedName>
</protein>
<name>A0A345HAZ8_9FLAO</name>
<evidence type="ECO:0000313" key="3">
    <source>
        <dbReference type="Proteomes" id="UP000253951"/>
    </source>
</evidence>
<dbReference type="OrthoDB" id="9776294at2"/>
<dbReference type="AlphaFoldDB" id="A0A345HAZ8"/>
<dbReference type="InterPro" id="IPR036291">
    <property type="entry name" value="NAD(P)-bd_dom_sf"/>
</dbReference>
<evidence type="ECO:0000313" key="2">
    <source>
        <dbReference type="EMBL" id="AXG73758.1"/>
    </source>
</evidence>
<dbReference type="RefSeq" id="WP_114677517.1">
    <property type="nucleotide sequence ID" value="NZ_CP031188.1"/>
</dbReference>
<dbReference type="Gene3D" id="3.30.70.1450">
    <property type="entry name" value="Regulator of K+ conductance, C-terminal domain"/>
    <property type="match status" value="1"/>
</dbReference>
<dbReference type="SUPFAM" id="SSF51735">
    <property type="entry name" value="NAD(P)-binding Rossmann-fold domains"/>
    <property type="match status" value="1"/>
</dbReference>
<dbReference type="PANTHER" id="PTHR43833:SF7">
    <property type="entry name" value="KTR SYSTEM POTASSIUM UPTAKE PROTEIN C"/>
    <property type="match status" value="1"/>
</dbReference>
<dbReference type="PROSITE" id="PS51201">
    <property type="entry name" value="RCK_N"/>
    <property type="match status" value="1"/>
</dbReference>
<dbReference type="Proteomes" id="UP000253951">
    <property type="component" value="Chromosome"/>
</dbReference>
<dbReference type="EMBL" id="CP031188">
    <property type="protein sequence ID" value="AXG73758.1"/>
    <property type="molecule type" value="Genomic_DNA"/>
</dbReference>
<gene>
    <name evidence="2" type="ORF">DVK85_05720</name>
</gene>
<feature type="domain" description="RCK N-terminal" evidence="1">
    <location>
        <begin position="1"/>
        <end position="116"/>
    </location>
</feature>
<accession>A0A345HAZ8</accession>
<reference evidence="2 3" key="1">
    <citation type="submission" date="2018-07" db="EMBL/GenBank/DDBJ databases">
        <title>Complete genome sequence of Flavobacterium arcticum type strain SM1502T.</title>
        <authorList>
            <person name="Li Y."/>
            <person name="Li D.-D."/>
        </authorList>
    </citation>
    <scope>NUCLEOTIDE SEQUENCE [LARGE SCALE GENOMIC DNA]</scope>
    <source>
        <strain evidence="2 3">SM1502</strain>
    </source>
</reference>
<sequence length="233" mass="25823">MKIIIFGLGNFGMSLAVNLTETGNEVIGIDNDMNKVNMVKHQISHAICMDATNEMAYQALPVKDADLAVIAIGENEGAAIITTAIIKKLSQARIIGRSLSPIHDTVLNAMGIETIIHPEQDFADRLAKKINLKGIVDNFSIDKNYSISEIKAVPDFTGKTLEELAFRQTYNLHVVTIIRKQARKSIIGTTSQIDQSEGFITKDSIIMEDDLLVVFGLNKDIGKFCNRYQQKKR</sequence>
<dbReference type="SUPFAM" id="SSF116726">
    <property type="entry name" value="TrkA C-terminal domain-like"/>
    <property type="match status" value="1"/>
</dbReference>
<dbReference type="Gene3D" id="3.40.50.720">
    <property type="entry name" value="NAD(P)-binding Rossmann-like Domain"/>
    <property type="match status" value="1"/>
</dbReference>
<organism evidence="2 3">
    <name type="scientific">Flavobacterium arcticum</name>
    <dbReference type="NCBI Taxonomy" id="1784713"/>
    <lineage>
        <taxon>Bacteria</taxon>
        <taxon>Pseudomonadati</taxon>
        <taxon>Bacteroidota</taxon>
        <taxon>Flavobacteriia</taxon>
        <taxon>Flavobacteriales</taxon>
        <taxon>Flavobacteriaceae</taxon>
        <taxon>Flavobacterium</taxon>
    </lineage>
</organism>
<evidence type="ECO:0000259" key="1">
    <source>
        <dbReference type="PROSITE" id="PS51201"/>
    </source>
</evidence>
<dbReference type="InterPro" id="IPR036721">
    <property type="entry name" value="RCK_C_sf"/>
</dbReference>
<keyword evidence="3" id="KW-1185">Reference proteome</keyword>
<dbReference type="InterPro" id="IPR003148">
    <property type="entry name" value="RCK_N"/>
</dbReference>
<dbReference type="Pfam" id="PF02254">
    <property type="entry name" value="TrkA_N"/>
    <property type="match status" value="1"/>
</dbReference>
<dbReference type="GO" id="GO:0006813">
    <property type="term" value="P:potassium ion transport"/>
    <property type="evidence" value="ECO:0007669"/>
    <property type="project" value="InterPro"/>
</dbReference>
<dbReference type="KEGG" id="fat:DVK85_05720"/>
<proteinExistence type="predicted"/>